<reference evidence="1" key="1">
    <citation type="journal article" date="2022" name="bioRxiv">
        <title>Sequencing and chromosome-scale assembly of the giantPleurodeles waltlgenome.</title>
        <authorList>
            <person name="Brown T."/>
            <person name="Elewa A."/>
            <person name="Iarovenko S."/>
            <person name="Subramanian E."/>
            <person name="Araus A.J."/>
            <person name="Petzold A."/>
            <person name="Susuki M."/>
            <person name="Suzuki K.-i.T."/>
            <person name="Hayashi T."/>
            <person name="Toyoda A."/>
            <person name="Oliveira C."/>
            <person name="Osipova E."/>
            <person name="Leigh N.D."/>
            <person name="Simon A."/>
            <person name="Yun M.H."/>
        </authorList>
    </citation>
    <scope>NUCLEOTIDE SEQUENCE</scope>
    <source>
        <strain evidence="1">20211129_DDA</strain>
        <tissue evidence="1">Liver</tissue>
    </source>
</reference>
<organism evidence="1 2">
    <name type="scientific">Pleurodeles waltl</name>
    <name type="common">Iberian ribbed newt</name>
    <dbReference type="NCBI Taxonomy" id="8319"/>
    <lineage>
        <taxon>Eukaryota</taxon>
        <taxon>Metazoa</taxon>
        <taxon>Chordata</taxon>
        <taxon>Craniata</taxon>
        <taxon>Vertebrata</taxon>
        <taxon>Euteleostomi</taxon>
        <taxon>Amphibia</taxon>
        <taxon>Batrachia</taxon>
        <taxon>Caudata</taxon>
        <taxon>Salamandroidea</taxon>
        <taxon>Salamandridae</taxon>
        <taxon>Pleurodelinae</taxon>
        <taxon>Pleurodeles</taxon>
    </lineage>
</organism>
<sequence>MNKEDKNVIKELRKCYGTPSSKLLLLWNARILIVSCYALCGTRWEKRTGKQLKESLSPVAPGNKVFYTKYLVVFSLQFGDKRLEPKTTRAVALGVLG</sequence>
<dbReference type="Proteomes" id="UP001066276">
    <property type="component" value="Chromosome 7"/>
</dbReference>
<keyword evidence="2" id="KW-1185">Reference proteome</keyword>
<protein>
    <submittedName>
        <fullName evidence="1">Uncharacterized protein</fullName>
    </submittedName>
</protein>
<evidence type="ECO:0000313" key="2">
    <source>
        <dbReference type="Proteomes" id="UP001066276"/>
    </source>
</evidence>
<gene>
    <name evidence="1" type="ORF">NDU88_010345</name>
</gene>
<dbReference type="EMBL" id="JANPWB010000011">
    <property type="protein sequence ID" value="KAJ1132015.1"/>
    <property type="molecule type" value="Genomic_DNA"/>
</dbReference>
<evidence type="ECO:0000313" key="1">
    <source>
        <dbReference type="EMBL" id="KAJ1132015.1"/>
    </source>
</evidence>
<dbReference type="AlphaFoldDB" id="A0AAV7PVF0"/>
<name>A0AAV7PVF0_PLEWA</name>
<proteinExistence type="predicted"/>
<comment type="caution">
    <text evidence="1">The sequence shown here is derived from an EMBL/GenBank/DDBJ whole genome shotgun (WGS) entry which is preliminary data.</text>
</comment>
<accession>A0AAV7PVF0</accession>